<feature type="region of interest" description="Disordered" evidence="1">
    <location>
        <begin position="116"/>
        <end position="147"/>
    </location>
</feature>
<gene>
    <name evidence="2" type="ORF">CVLEPA_LOCUS12849</name>
</gene>
<organism evidence="2 3">
    <name type="scientific">Clavelina lepadiformis</name>
    <name type="common">Light-bulb sea squirt</name>
    <name type="synonym">Ascidia lepadiformis</name>
    <dbReference type="NCBI Taxonomy" id="159417"/>
    <lineage>
        <taxon>Eukaryota</taxon>
        <taxon>Metazoa</taxon>
        <taxon>Chordata</taxon>
        <taxon>Tunicata</taxon>
        <taxon>Ascidiacea</taxon>
        <taxon>Aplousobranchia</taxon>
        <taxon>Clavelinidae</taxon>
        <taxon>Clavelina</taxon>
    </lineage>
</organism>
<evidence type="ECO:0000313" key="2">
    <source>
        <dbReference type="EMBL" id="CAK8682161.1"/>
    </source>
</evidence>
<protein>
    <submittedName>
        <fullName evidence="2">Uncharacterized protein</fullName>
    </submittedName>
</protein>
<reference evidence="2 3" key="1">
    <citation type="submission" date="2024-02" db="EMBL/GenBank/DDBJ databases">
        <authorList>
            <person name="Daric V."/>
            <person name="Darras S."/>
        </authorList>
    </citation>
    <scope>NUCLEOTIDE SEQUENCE [LARGE SCALE GENOMIC DNA]</scope>
</reference>
<proteinExistence type="predicted"/>
<sequence>MLTDHLTADFPDVESDGRLLRQVRDPPGQRSHYIGYHPVTQHARPTAFQLSNYFPEKFSLSLRHRTKCFSCGQSIQEWEVEEDPKLLRWHRSNCDITNGSDTRNKPIDSIIRQFELTPPHDPRNATSLATRPPAFGNPQASEDQRRPITAGKVITNGIGITSNSPNATAVTMFQTATFKNTSYSTPPPSVVASGELI</sequence>
<dbReference type="EMBL" id="CAWYQH010000090">
    <property type="protein sequence ID" value="CAK8682161.1"/>
    <property type="molecule type" value="Genomic_DNA"/>
</dbReference>
<accession>A0ABP0FR80</accession>
<evidence type="ECO:0000313" key="3">
    <source>
        <dbReference type="Proteomes" id="UP001642483"/>
    </source>
</evidence>
<dbReference type="Gene3D" id="1.10.1170.10">
    <property type="entry name" value="Inhibitor Of Apoptosis Protein (2mihbC-IAP-1), Chain A"/>
    <property type="match status" value="1"/>
</dbReference>
<keyword evidence="3" id="KW-1185">Reference proteome</keyword>
<comment type="caution">
    <text evidence="2">The sequence shown here is derived from an EMBL/GenBank/DDBJ whole genome shotgun (WGS) entry which is preliminary data.</text>
</comment>
<dbReference type="SUPFAM" id="SSF57924">
    <property type="entry name" value="Inhibitor of apoptosis (IAP) repeat"/>
    <property type="match status" value="1"/>
</dbReference>
<name>A0ABP0FR80_CLALP</name>
<evidence type="ECO:0000256" key="1">
    <source>
        <dbReference type="SAM" id="MobiDB-lite"/>
    </source>
</evidence>
<dbReference type="Proteomes" id="UP001642483">
    <property type="component" value="Unassembled WGS sequence"/>
</dbReference>